<evidence type="ECO:0000313" key="18">
    <source>
        <dbReference type="EMBL" id="PSW21331.1"/>
    </source>
</evidence>
<feature type="transmembrane region" description="Helical" evidence="16">
    <location>
        <begin position="20"/>
        <end position="40"/>
    </location>
</feature>
<feature type="binding site" description="covalent" evidence="14">
    <location>
        <position position="146"/>
    </location>
    <ligand>
        <name>heme</name>
        <dbReference type="ChEBI" id="CHEBI:30413"/>
        <label>3</label>
    </ligand>
</feature>
<dbReference type="GO" id="GO:0005886">
    <property type="term" value="C:plasma membrane"/>
    <property type="evidence" value="ECO:0007669"/>
    <property type="project" value="UniProtKB-SubCell"/>
</dbReference>
<dbReference type="InterPro" id="IPR005126">
    <property type="entry name" value="NapC/NirT_cyt_c_N"/>
</dbReference>
<dbReference type="GO" id="GO:0009055">
    <property type="term" value="F:electron transfer activity"/>
    <property type="evidence" value="ECO:0007669"/>
    <property type="project" value="UniProtKB-UniRule"/>
</dbReference>
<dbReference type="Proteomes" id="UP000241771">
    <property type="component" value="Unassembled WGS sequence"/>
</dbReference>
<evidence type="ECO:0000256" key="4">
    <source>
        <dbReference type="ARBA" id="ARBA00022475"/>
    </source>
</evidence>
<dbReference type="OrthoDB" id="9782159at2"/>
<dbReference type="NCBIfam" id="NF011606">
    <property type="entry name" value="PRK15032.1"/>
    <property type="match status" value="1"/>
</dbReference>
<comment type="PTM">
    <text evidence="14">Binds 5 heme groups per subunit.</text>
</comment>
<keyword evidence="8 13" id="KW-0479">Metal-binding</keyword>
<evidence type="ECO:0000256" key="10">
    <source>
        <dbReference type="ARBA" id="ARBA00022989"/>
    </source>
</evidence>
<keyword evidence="12 13" id="KW-0472">Membrane</keyword>
<evidence type="ECO:0000256" key="16">
    <source>
        <dbReference type="SAM" id="Phobius"/>
    </source>
</evidence>
<feature type="domain" description="NapC/NirT cytochrome c N-terminal" evidence="17">
    <location>
        <begin position="16"/>
        <end position="189"/>
    </location>
</feature>
<feature type="binding site" description="covalent" evidence="14">
    <location>
        <position position="175"/>
    </location>
    <ligand>
        <name>heme</name>
        <dbReference type="ChEBI" id="CHEBI:30413"/>
        <label>4</label>
    </ligand>
</feature>
<sequence length="393" mass="43668">MESSTMKKLWQKLIKPSSKYPILALVLVGIGITLAGTVVVHKGFELTSTNEFCTSCHTMQQNFEEYKETVHFQNASGVQAGCVDCHQPKDFPGKVFRKLEAAKDLYHHFVTGKIDTPEKFEEHRLEMAQTVWNRMSGQNSKTCKSCHSYDDMDHSKQSAQAAFEMKKAAAEDMNCIECHKGIAHELPNMAGGFQKDFQELQATAQSQGATAEVLYSLGEKNLYAAADTSGTVSGNLLPASEVSVLERKDDMLKVRIDGWLEKAGRGRVLTEYMGKRVFKATIRGDVKATETLIEEQTDSTTDIVWQHVSVEAWITAEDMIDDIQPIWNYAEDMYGSTCTACHAAPTPDHFGANGWIASLNAMSAYYRLSKTEERTLLKYLQNHANDTGGAGAH</sequence>
<evidence type="ECO:0000256" key="1">
    <source>
        <dbReference type="ARBA" id="ARBA00004249"/>
    </source>
</evidence>
<protein>
    <recommendedName>
        <fullName evidence="13">Cytochrome c-type protein</fullName>
    </recommendedName>
</protein>
<feature type="binding site" description="covalent" evidence="14">
    <location>
        <position position="143"/>
    </location>
    <ligand>
        <name>heme</name>
        <dbReference type="ChEBI" id="CHEBI:30413"/>
        <label>3</label>
    </ligand>
</feature>
<feature type="binding site" description="covalent" evidence="14">
    <location>
        <position position="85"/>
    </location>
    <ligand>
        <name>heme</name>
        <dbReference type="ChEBI" id="CHEBI:30413"/>
        <label>2</label>
    </ligand>
</feature>
<dbReference type="GO" id="GO:0005506">
    <property type="term" value="F:iron ion binding"/>
    <property type="evidence" value="ECO:0007669"/>
    <property type="project" value="UniProtKB-UniRule"/>
</dbReference>
<comment type="subcellular location">
    <subcellularLocation>
        <location evidence="1">Cell inner membrane</location>
        <topology evidence="1">Single-pass type II membrane protein</topology>
    </subcellularLocation>
</comment>
<evidence type="ECO:0000256" key="14">
    <source>
        <dbReference type="PIRSR" id="PIRSR000014-1"/>
    </source>
</evidence>
<name>A0A2T3NYI5_9GAMM</name>
<evidence type="ECO:0000256" key="11">
    <source>
        <dbReference type="ARBA" id="ARBA00023004"/>
    </source>
</evidence>
<evidence type="ECO:0000256" key="5">
    <source>
        <dbReference type="ARBA" id="ARBA00022519"/>
    </source>
</evidence>
<evidence type="ECO:0000256" key="9">
    <source>
        <dbReference type="ARBA" id="ARBA00022982"/>
    </source>
</evidence>
<keyword evidence="10 16" id="KW-1133">Transmembrane helix</keyword>
<feature type="binding site" description="covalent" evidence="14">
    <location>
        <position position="338"/>
    </location>
    <ligand>
        <name>heme</name>
        <dbReference type="ChEBI" id="CHEBI:30413"/>
        <label>5</label>
    </ligand>
</feature>
<feature type="binding site" description="axial binding residue" evidence="15">
    <location>
        <position position="342"/>
    </location>
    <ligand>
        <name>heme</name>
        <dbReference type="ChEBI" id="CHEBI:30413"/>
        <label>5</label>
    </ligand>
    <ligandPart>
        <name>Fe</name>
        <dbReference type="ChEBI" id="CHEBI:18248"/>
    </ligandPart>
</feature>
<evidence type="ECO:0000259" key="17">
    <source>
        <dbReference type="Pfam" id="PF03264"/>
    </source>
</evidence>
<feature type="binding site" description="axial binding residue" evidence="15">
    <location>
        <position position="57"/>
    </location>
    <ligand>
        <name>heme</name>
        <dbReference type="ChEBI" id="CHEBI:30413"/>
        <label>1</label>
    </ligand>
    <ligandPart>
        <name>Fe</name>
        <dbReference type="ChEBI" id="CHEBI:18248"/>
    </ligandPart>
</feature>
<keyword evidence="11 13" id="KW-0408">Iron</keyword>
<feature type="binding site" description="covalent" evidence="14">
    <location>
        <position position="82"/>
    </location>
    <ligand>
        <name>heme</name>
        <dbReference type="ChEBI" id="CHEBI:30413"/>
        <label>2</label>
    </ligand>
</feature>
<feature type="binding site" description="axial binding residue" evidence="15">
    <location>
        <position position="86"/>
    </location>
    <ligand>
        <name>heme</name>
        <dbReference type="ChEBI" id="CHEBI:30413"/>
        <label>2</label>
    </ligand>
    <ligandPart>
        <name>Fe</name>
        <dbReference type="ChEBI" id="CHEBI:18248"/>
    </ligandPart>
</feature>
<comment type="similarity">
    <text evidence="2 13">Belongs to the TorC/TorY family.</text>
</comment>
<evidence type="ECO:0000313" key="19">
    <source>
        <dbReference type="Proteomes" id="UP000241771"/>
    </source>
</evidence>
<keyword evidence="9 13" id="KW-0249">Electron transport</keyword>
<dbReference type="GO" id="GO:0009061">
    <property type="term" value="P:anaerobic respiration"/>
    <property type="evidence" value="ECO:0007669"/>
    <property type="project" value="TreeGrafter"/>
</dbReference>
<dbReference type="GO" id="GO:0020037">
    <property type="term" value="F:heme binding"/>
    <property type="evidence" value="ECO:0007669"/>
    <property type="project" value="UniProtKB-UniRule"/>
</dbReference>
<dbReference type="AlphaFoldDB" id="A0A2T3NYI5"/>
<feature type="binding site" description="axial binding residue" evidence="15">
    <location>
        <position position="147"/>
    </location>
    <ligand>
        <name>heme</name>
        <dbReference type="ChEBI" id="CHEBI:30413"/>
        <label>3</label>
    </ligand>
    <ligandPart>
        <name>Fe</name>
        <dbReference type="ChEBI" id="CHEBI:18248"/>
    </ligandPart>
</feature>
<dbReference type="SUPFAM" id="SSF48695">
    <property type="entry name" value="Multiheme cytochromes"/>
    <property type="match status" value="1"/>
</dbReference>
<dbReference type="InterPro" id="IPR038266">
    <property type="entry name" value="NapC/NirT_cytc_sf"/>
</dbReference>
<dbReference type="FunFam" id="1.10.3820.10:FF:000001">
    <property type="entry name" value="Cytochrome c-type protein"/>
    <property type="match status" value="1"/>
</dbReference>
<gene>
    <name evidence="18" type="ORF">C9I98_05165</name>
</gene>
<keyword evidence="5 13" id="KW-0997">Cell inner membrane</keyword>
<dbReference type="PIRSF" id="PIRSF000014">
    <property type="entry name" value="4_hem_cytch_TorC"/>
    <property type="match status" value="1"/>
</dbReference>
<dbReference type="InterPro" id="IPR051174">
    <property type="entry name" value="Cytochrome_c-type_ET"/>
</dbReference>
<reference evidence="18 19" key="1">
    <citation type="submission" date="2018-01" db="EMBL/GenBank/DDBJ databases">
        <title>Whole genome sequencing of Histamine producing bacteria.</title>
        <authorList>
            <person name="Butler K."/>
        </authorList>
    </citation>
    <scope>NUCLEOTIDE SEQUENCE [LARGE SCALE GENOMIC DNA]</scope>
    <source>
        <strain evidence="18 19">DSM 100436</strain>
    </source>
</reference>
<keyword evidence="4 13" id="KW-1003">Cell membrane</keyword>
<proteinExistence type="inferred from homology"/>
<dbReference type="GO" id="GO:0009276">
    <property type="term" value="C:Gram-negative-bacterium-type cell wall"/>
    <property type="evidence" value="ECO:0007669"/>
    <property type="project" value="UniProtKB-UniRule"/>
</dbReference>
<keyword evidence="19" id="KW-1185">Reference proteome</keyword>
<accession>A0A2T3NYI5</accession>
<dbReference type="NCBIfam" id="TIGR02162">
    <property type="entry name" value="torC"/>
    <property type="match status" value="1"/>
</dbReference>
<dbReference type="Pfam" id="PF03264">
    <property type="entry name" value="Cytochrom_NNT"/>
    <property type="match status" value="1"/>
</dbReference>
<feature type="binding site" description="covalent" evidence="14">
    <location>
        <position position="56"/>
    </location>
    <ligand>
        <name>heme</name>
        <dbReference type="ChEBI" id="CHEBI:30413"/>
        <label>1</label>
    </ligand>
</feature>
<feature type="binding site" description="covalent" evidence="14">
    <location>
        <position position="53"/>
    </location>
    <ligand>
        <name>heme</name>
        <dbReference type="ChEBI" id="CHEBI:30413"/>
        <label>1</label>
    </ligand>
</feature>
<dbReference type="EMBL" id="PYMA01000002">
    <property type="protein sequence ID" value="PSW21331.1"/>
    <property type="molecule type" value="Genomic_DNA"/>
</dbReference>
<feature type="binding site" description="covalent" evidence="14">
    <location>
        <position position="341"/>
    </location>
    <ligand>
        <name>heme</name>
        <dbReference type="ChEBI" id="CHEBI:30413"/>
        <label>5</label>
    </ligand>
</feature>
<feature type="binding site" description="axial binding residue" evidence="15">
    <location>
        <position position="179"/>
    </location>
    <ligand>
        <name>heme</name>
        <dbReference type="ChEBI" id="CHEBI:30413"/>
        <label>4</label>
    </ligand>
    <ligandPart>
        <name>Fe</name>
        <dbReference type="ChEBI" id="CHEBI:18248"/>
    </ligandPart>
</feature>
<organism evidence="18 19">
    <name type="scientific">Photobacterium sanctipauli</name>
    <dbReference type="NCBI Taxonomy" id="1342794"/>
    <lineage>
        <taxon>Bacteria</taxon>
        <taxon>Pseudomonadati</taxon>
        <taxon>Pseudomonadota</taxon>
        <taxon>Gammaproteobacteria</taxon>
        <taxon>Vibrionales</taxon>
        <taxon>Vibrionaceae</taxon>
        <taxon>Photobacterium</taxon>
    </lineage>
</organism>
<evidence type="ECO:0000256" key="3">
    <source>
        <dbReference type="ARBA" id="ARBA00022448"/>
    </source>
</evidence>
<evidence type="ECO:0000256" key="12">
    <source>
        <dbReference type="ARBA" id="ARBA00023136"/>
    </source>
</evidence>
<dbReference type="InterPro" id="IPR036280">
    <property type="entry name" value="Multihaem_cyt_sf"/>
</dbReference>
<feature type="binding site" description="covalent" evidence="14">
    <location>
        <position position="178"/>
    </location>
    <ligand>
        <name>heme</name>
        <dbReference type="ChEBI" id="CHEBI:30413"/>
        <label>4</label>
    </ligand>
</feature>
<keyword evidence="3 13" id="KW-0813">Transport</keyword>
<evidence type="ECO:0000256" key="6">
    <source>
        <dbReference type="ARBA" id="ARBA00022617"/>
    </source>
</evidence>
<comment type="caution">
    <text evidence="18">The sequence shown here is derived from an EMBL/GenBank/DDBJ whole genome shotgun (WGS) entry which is preliminary data.</text>
</comment>
<dbReference type="InterPro" id="IPR009154">
    <property type="entry name" value="Membr-bd_4haem_cyt_TorC"/>
</dbReference>
<evidence type="ECO:0000256" key="13">
    <source>
        <dbReference type="PIRNR" id="PIRNR000014"/>
    </source>
</evidence>
<evidence type="ECO:0000256" key="2">
    <source>
        <dbReference type="ARBA" id="ARBA00006417"/>
    </source>
</evidence>
<keyword evidence="6 13" id="KW-0349">Heme</keyword>
<dbReference type="PANTHER" id="PTHR30333:SF2">
    <property type="entry name" value="CYTOCHROME C-TYPE PROTEIN TORC"/>
    <property type="match status" value="1"/>
</dbReference>
<keyword evidence="7 16" id="KW-0812">Transmembrane</keyword>
<dbReference type="PANTHER" id="PTHR30333">
    <property type="entry name" value="CYTOCHROME C-TYPE PROTEIN"/>
    <property type="match status" value="1"/>
</dbReference>
<evidence type="ECO:0000256" key="15">
    <source>
        <dbReference type="PIRSR" id="PIRSR000014-2"/>
    </source>
</evidence>
<dbReference type="Gene3D" id="1.10.3820.10">
    <property type="entry name" value="Di-heme elbow motif domain"/>
    <property type="match status" value="1"/>
</dbReference>
<evidence type="ECO:0000256" key="7">
    <source>
        <dbReference type="ARBA" id="ARBA00022692"/>
    </source>
</evidence>
<evidence type="ECO:0000256" key="8">
    <source>
        <dbReference type="ARBA" id="ARBA00022723"/>
    </source>
</evidence>